<feature type="compositionally biased region" description="Polar residues" evidence="5">
    <location>
        <begin position="604"/>
        <end position="620"/>
    </location>
</feature>
<dbReference type="InterPro" id="IPR051976">
    <property type="entry name" value="Synaptopodin_domain"/>
</dbReference>
<evidence type="ECO:0000256" key="4">
    <source>
        <dbReference type="ARBA" id="ARBA00038161"/>
    </source>
</evidence>
<organism evidence="6 7">
    <name type="scientific">Huso huso</name>
    <name type="common">Beluga</name>
    <name type="synonym">Acipenser huso</name>
    <dbReference type="NCBI Taxonomy" id="61971"/>
    <lineage>
        <taxon>Eukaryota</taxon>
        <taxon>Metazoa</taxon>
        <taxon>Chordata</taxon>
        <taxon>Craniata</taxon>
        <taxon>Vertebrata</taxon>
        <taxon>Euteleostomi</taxon>
        <taxon>Actinopterygii</taxon>
        <taxon>Chondrostei</taxon>
        <taxon>Acipenseriformes</taxon>
        <taxon>Acipenseridae</taxon>
        <taxon>Huso</taxon>
    </lineage>
</organism>
<name>A0ABR0YQP3_HUSHU</name>
<evidence type="ECO:0000313" key="6">
    <source>
        <dbReference type="EMBL" id="KAK6474878.1"/>
    </source>
</evidence>
<keyword evidence="7" id="KW-1185">Reference proteome</keyword>
<evidence type="ECO:0000256" key="2">
    <source>
        <dbReference type="ARBA" id="ARBA00022490"/>
    </source>
</evidence>
<feature type="compositionally biased region" description="Basic and acidic residues" evidence="5">
    <location>
        <begin position="1"/>
        <end position="12"/>
    </location>
</feature>
<feature type="compositionally biased region" description="Basic and acidic residues" evidence="5">
    <location>
        <begin position="69"/>
        <end position="84"/>
    </location>
</feature>
<dbReference type="Proteomes" id="UP001369086">
    <property type="component" value="Unassembled WGS sequence"/>
</dbReference>
<feature type="compositionally biased region" description="Polar residues" evidence="5">
    <location>
        <begin position="57"/>
        <end position="68"/>
    </location>
</feature>
<dbReference type="PANTHER" id="PTHR24217:SF13">
    <property type="entry name" value="SYNAPTOPODIN"/>
    <property type="match status" value="1"/>
</dbReference>
<gene>
    <name evidence="6" type="ORF">HHUSO_G25791</name>
</gene>
<evidence type="ECO:0000256" key="5">
    <source>
        <dbReference type="SAM" id="MobiDB-lite"/>
    </source>
</evidence>
<keyword evidence="2" id="KW-0963">Cytoplasm</keyword>
<accession>A0ABR0YQP3</accession>
<comment type="similarity">
    <text evidence="4">Belongs to the synaptopodin family.</text>
</comment>
<feature type="compositionally biased region" description="Polar residues" evidence="5">
    <location>
        <begin position="154"/>
        <end position="167"/>
    </location>
</feature>
<feature type="compositionally biased region" description="Basic and acidic residues" evidence="5">
    <location>
        <begin position="1008"/>
        <end position="1017"/>
    </location>
</feature>
<protein>
    <submittedName>
        <fullName evidence="6">Synaptopodin 2-like protein</fullName>
    </submittedName>
</protein>
<evidence type="ECO:0000256" key="1">
    <source>
        <dbReference type="ARBA" id="ARBA00004496"/>
    </source>
</evidence>
<feature type="compositionally biased region" description="Polar residues" evidence="5">
    <location>
        <begin position="231"/>
        <end position="249"/>
    </location>
</feature>
<feature type="region of interest" description="Disordered" evidence="5">
    <location>
        <begin position="597"/>
        <end position="1017"/>
    </location>
</feature>
<sequence>MWKLDSLEHQSRAEGSSEPGLALGDNIQLSLNAEASPSGINTEMKKTGQVFAQPQTWSWAAMDQNQQGDVKEEKRAQQPVRREMSWAGPEPGAEHWNSNSLGQRRERPVCLLSESELPLEEESGGAGSAPDWERSGEEWRVVKVKPVMITSATPQAKETNLSRSASFSEKELKEARDRSQIIAAQLTTPPNANSRGVQLFNRRKQRVNAFTLVSFGKGAGQGPLDKESKTCEGTFTDKQNPDPSGSCTPKSLKCRSVYPRHRDTGDKIMEEQVESIHEADTDDSSLEIPEVQVRNGLAEKLRSEAVAVASTQELKEEPPSEVFNYDKKDQPTHGLLEAEENGPSYLVITGKVQNKIPSAEKSGEISVSLSKQPPTIVNRTARPFGSPALVSVRETRSPVSPPPAFSTPPKPALPAPQTPSFPNPPPVSRVISPSPAPYVPLYAASTDQRPAYEPRCSNEERQHVPVQKSGILEEGKTRRASRKSMFTFQEKPKVNPNPELLSLVQGVDEKKKHKQPGEQTQDEELLALGAEASNFLTKANSEDSKAPEWSSCLKSSGSRVMSEPKPAQGLTNVAGKGAELFAKRQSRMEKYVVESPPVIGGSLRSPSPTMSLPPSWTFASNVPGRVRAMADSANITANPSRNAKQQPSGSFADQESPVMENGSSKKEMAIAKHQPYQMNSSLFILSPSKDPVRSLPRAAPPPKPTVLDRAYTRQSSLPFSPPPVSPLFDSPTPFRATKCLSSQVPPSPVNGLGMQFRPSLGAPLEVAEAPPASPASSLQPGRVSSPRPGIQAPRPTFCAKKAGIEPQARKESLSVTSTWTPRQSRPPSSPDRGTGVSKAQPAAEVPVSSPQARYPSSGSSPLSPPWDQRSQSSIGQDIKASRRMLAKNIINAARRKNTTSPGGRDGRGASTSPTSVSFLHHGQQPPSPLSFQARTLVNQSPTFWSPPETPTTMIRSPVRLYATRSLTDSDASGDSEDSGLRSPSSGLKSPGARSYNTCPRGWNGGVRLKRDGISAEL</sequence>
<evidence type="ECO:0000256" key="3">
    <source>
        <dbReference type="ARBA" id="ARBA00022553"/>
    </source>
</evidence>
<feature type="compositionally biased region" description="Polar residues" evidence="5">
    <location>
        <begin position="929"/>
        <end position="943"/>
    </location>
</feature>
<feature type="compositionally biased region" description="Polar residues" evidence="5">
    <location>
        <begin position="633"/>
        <end position="653"/>
    </location>
</feature>
<keyword evidence="3" id="KW-0597">Phosphoprotein</keyword>
<comment type="caution">
    <text evidence="6">The sequence shown here is derived from an EMBL/GenBank/DDBJ whole genome shotgun (WGS) entry which is preliminary data.</text>
</comment>
<feature type="region of interest" description="Disordered" evidence="5">
    <location>
        <begin position="154"/>
        <end position="173"/>
    </location>
</feature>
<feature type="compositionally biased region" description="Low complexity" evidence="5">
    <location>
        <begin position="816"/>
        <end position="832"/>
    </location>
</feature>
<feature type="region of interest" description="Disordered" evidence="5">
    <location>
        <begin position="358"/>
        <end position="485"/>
    </location>
</feature>
<feature type="region of interest" description="Disordered" evidence="5">
    <location>
        <begin position="1"/>
        <end position="25"/>
    </location>
</feature>
<feature type="region of interest" description="Disordered" evidence="5">
    <location>
        <begin position="538"/>
        <end position="571"/>
    </location>
</feature>
<comment type="subcellular location">
    <subcellularLocation>
        <location evidence="1">Cytoplasm</location>
    </subcellularLocation>
</comment>
<feature type="region of interest" description="Disordered" evidence="5">
    <location>
        <begin position="221"/>
        <end position="251"/>
    </location>
</feature>
<feature type="compositionally biased region" description="Pro residues" evidence="5">
    <location>
        <begin position="399"/>
        <end position="427"/>
    </location>
</feature>
<proteinExistence type="inferred from homology"/>
<reference evidence="6 7" key="1">
    <citation type="submission" date="2021-05" db="EMBL/GenBank/DDBJ databases">
        <authorList>
            <person name="Zahm M."/>
            <person name="Klopp C."/>
            <person name="Cabau C."/>
            <person name="Kuhl H."/>
            <person name="Suciu R."/>
            <person name="Ciorpac M."/>
            <person name="Holostenco D."/>
            <person name="Gessner J."/>
            <person name="Wuertz S."/>
            <person name="Hohne C."/>
            <person name="Stock M."/>
            <person name="Gislard M."/>
            <person name="Lluch J."/>
            <person name="Milhes M."/>
            <person name="Lampietro C."/>
            <person name="Lopez Roques C."/>
            <person name="Donnadieu C."/>
            <person name="Du K."/>
            <person name="Schartl M."/>
            <person name="Guiguen Y."/>
        </authorList>
    </citation>
    <scope>NUCLEOTIDE SEQUENCE [LARGE SCALE GENOMIC DNA]</scope>
    <source>
        <strain evidence="6">Hh-F2</strain>
        <tissue evidence="6">Blood</tissue>
    </source>
</reference>
<evidence type="ECO:0000313" key="7">
    <source>
        <dbReference type="Proteomes" id="UP001369086"/>
    </source>
</evidence>
<feature type="region of interest" description="Disordered" evidence="5">
    <location>
        <begin position="57"/>
        <end position="137"/>
    </location>
</feature>
<feature type="compositionally biased region" description="Low complexity" evidence="5">
    <location>
        <begin position="762"/>
        <end position="780"/>
    </location>
</feature>
<feature type="compositionally biased region" description="Polar residues" evidence="5">
    <location>
        <begin position="365"/>
        <end position="378"/>
    </location>
</feature>
<dbReference type="EMBL" id="JAHFZB010000025">
    <property type="protein sequence ID" value="KAK6474878.1"/>
    <property type="molecule type" value="Genomic_DNA"/>
</dbReference>
<feature type="compositionally biased region" description="Basic and acidic residues" evidence="5">
    <location>
        <begin position="450"/>
        <end position="463"/>
    </location>
</feature>
<dbReference type="PANTHER" id="PTHR24217">
    <property type="entry name" value="PUTATIVE-RELATED"/>
    <property type="match status" value="1"/>
</dbReference>